<dbReference type="InterPro" id="IPR019282">
    <property type="entry name" value="Glycoamylase-like_cons_dom"/>
</dbReference>
<evidence type="ECO:0000313" key="3">
    <source>
        <dbReference type="Proteomes" id="UP000319824"/>
    </source>
</evidence>
<evidence type="ECO:0000313" key="2">
    <source>
        <dbReference type="EMBL" id="TVZ65319.1"/>
    </source>
</evidence>
<dbReference type="RefSeq" id="WP_022718297.1">
    <property type="nucleotide sequence ID" value="NZ_ATTQ01000022.1"/>
</dbReference>
<feature type="domain" description="Glycoamylase-like" evidence="1">
    <location>
        <begin position="189"/>
        <end position="422"/>
    </location>
</feature>
<accession>A0A559SSI4</accession>
<dbReference type="Proteomes" id="UP000319824">
    <property type="component" value="Unassembled WGS sequence"/>
</dbReference>
<dbReference type="InterPro" id="IPR016883">
    <property type="entry name" value="UCP028431"/>
</dbReference>
<gene>
    <name evidence="2" type="ORF">BCL32_5612</name>
</gene>
<organism evidence="2 3">
    <name type="scientific">Rhizobium mongolense USDA 1844</name>
    <dbReference type="NCBI Taxonomy" id="1079460"/>
    <lineage>
        <taxon>Bacteria</taxon>
        <taxon>Pseudomonadati</taxon>
        <taxon>Pseudomonadota</taxon>
        <taxon>Alphaproteobacteria</taxon>
        <taxon>Hyphomicrobiales</taxon>
        <taxon>Rhizobiaceae</taxon>
        <taxon>Rhizobium/Agrobacterium group</taxon>
        <taxon>Rhizobium</taxon>
    </lineage>
</organism>
<dbReference type="Pfam" id="PF10091">
    <property type="entry name" value="Glycoamylase"/>
    <property type="match status" value="1"/>
</dbReference>
<dbReference type="PIRSF" id="PIRSF028431">
    <property type="entry name" value="UCP028431"/>
    <property type="match status" value="1"/>
</dbReference>
<dbReference type="Gene3D" id="1.50.10.140">
    <property type="match status" value="1"/>
</dbReference>
<evidence type="ECO:0000259" key="1">
    <source>
        <dbReference type="Pfam" id="PF10091"/>
    </source>
</evidence>
<dbReference type="EMBL" id="VISO01000003">
    <property type="protein sequence ID" value="TVZ65319.1"/>
    <property type="molecule type" value="Genomic_DNA"/>
</dbReference>
<comment type="caution">
    <text evidence="2">The sequence shown here is derived from an EMBL/GenBank/DDBJ whole genome shotgun (WGS) entry which is preliminary data.</text>
</comment>
<sequence>MPEIISTDPSLDRLPTDQDLGRLQFTTLLYYLQCTNPDNGLVRDKTEPNAPASIAAIGMALATIPVVVERGVIIREFAAKITRKRMRFLMECPQGPEPDASGYMGFFYHFLDIETGRRARQCELSTIDSAFLFAGALTAATYFDGDTADEAEIRQLAAALYERADWMWACDGDPTLTHGWHPESGFIPHRWRGYDEGLLLYILGLGSPTHPLPPESYAAYTASYEWRNIYGRELLYSGPLFTHQLSHMWVDFRGIRDGFMRQHHSDYFENSRQASFVQQEYAIRNPMRFAGYGEYCWGFTACDGPGWGKRAINGVDREFFDYIARGAPFGPDDGTVAPWVVVASLPFAPEIVVPTVLNFARMKLGMTRLYGFKPSFNQTYAVENSPTGWWVSPYHFGIDQGPVVLMIENYRTGLLWNIMRRCKPLVIGLRRAGFSGGWL</sequence>
<reference evidence="2 3" key="1">
    <citation type="submission" date="2019-06" db="EMBL/GenBank/DDBJ databases">
        <title>Pac Bio to generate improved reference genome sequences for organisms with transposon mutant libraries (support for FEBA project).</title>
        <authorList>
            <person name="Blow M."/>
        </authorList>
    </citation>
    <scope>NUCLEOTIDE SEQUENCE [LARGE SCALE GENOMIC DNA]</scope>
    <source>
        <strain evidence="2 3">USDA 1844</strain>
    </source>
</reference>
<proteinExistence type="predicted"/>
<dbReference type="AlphaFoldDB" id="A0A559SSI4"/>
<protein>
    <recommendedName>
        <fullName evidence="1">Glycoamylase-like domain-containing protein</fullName>
    </recommendedName>
</protein>
<name>A0A559SSI4_9HYPH</name>